<evidence type="ECO:0000313" key="2">
    <source>
        <dbReference type="Proteomes" id="UP000831880"/>
    </source>
</evidence>
<evidence type="ECO:0000313" key="1">
    <source>
        <dbReference type="EMBL" id="UOQ92655.1"/>
    </source>
</evidence>
<gene>
    <name evidence="1" type="ORF">MUO14_19855</name>
</gene>
<keyword evidence="2" id="KW-1185">Reference proteome</keyword>
<dbReference type="RefSeq" id="WP_244752263.1">
    <property type="nucleotide sequence ID" value="NZ_CP095074.1"/>
</dbReference>
<dbReference type="Proteomes" id="UP000831880">
    <property type="component" value="Chromosome"/>
</dbReference>
<protein>
    <submittedName>
        <fullName evidence="1">Uncharacterized protein</fullName>
    </submittedName>
</protein>
<proteinExistence type="predicted"/>
<reference evidence="1 2" key="1">
    <citation type="submission" date="2022-04" db="EMBL/GenBank/DDBJ databases">
        <title>Halobacillus sp. isolated from saltern.</title>
        <authorList>
            <person name="Won M."/>
            <person name="Lee C.-M."/>
            <person name="Woen H.-Y."/>
            <person name="Kwon S.-W."/>
        </authorList>
    </citation>
    <scope>NUCLEOTIDE SEQUENCE [LARGE SCALE GENOMIC DNA]</scope>
    <source>
        <strain evidence="1 2">SSTM10-2</strain>
    </source>
</reference>
<sequence>MSENNSTKKAELEGSSAFFVAAMIFVVDRYDMKNTMLIIVKQVGFVKALSGKHGKIADCDL</sequence>
<organism evidence="1 2">
    <name type="scientific">Halobacillus shinanisalinarum</name>
    <dbReference type="NCBI Taxonomy" id="2932258"/>
    <lineage>
        <taxon>Bacteria</taxon>
        <taxon>Bacillati</taxon>
        <taxon>Bacillota</taxon>
        <taxon>Bacilli</taxon>
        <taxon>Bacillales</taxon>
        <taxon>Bacillaceae</taxon>
        <taxon>Halobacillus</taxon>
    </lineage>
</organism>
<name>A0ABY4GXI9_9BACI</name>
<accession>A0ABY4GXI9</accession>
<dbReference type="EMBL" id="CP095074">
    <property type="protein sequence ID" value="UOQ92655.1"/>
    <property type="molecule type" value="Genomic_DNA"/>
</dbReference>